<organism evidence="1 2">
    <name type="scientific">Gossypium darwinii</name>
    <name type="common">Darwin's cotton</name>
    <name type="synonym">Gossypium barbadense var. darwinii</name>
    <dbReference type="NCBI Taxonomy" id="34276"/>
    <lineage>
        <taxon>Eukaryota</taxon>
        <taxon>Viridiplantae</taxon>
        <taxon>Streptophyta</taxon>
        <taxon>Embryophyta</taxon>
        <taxon>Tracheophyta</taxon>
        <taxon>Spermatophyta</taxon>
        <taxon>Magnoliopsida</taxon>
        <taxon>eudicotyledons</taxon>
        <taxon>Gunneridae</taxon>
        <taxon>Pentapetalae</taxon>
        <taxon>rosids</taxon>
        <taxon>malvids</taxon>
        <taxon>Malvales</taxon>
        <taxon>Malvaceae</taxon>
        <taxon>Malvoideae</taxon>
        <taxon>Gossypium</taxon>
    </lineage>
</organism>
<name>A0A5D2DAT8_GOSDA</name>
<accession>A0A5D2DAT8</accession>
<dbReference type="EMBL" id="CM017702">
    <property type="protein sequence ID" value="TYG78866.1"/>
    <property type="molecule type" value="Genomic_DNA"/>
</dbReference>
<keyword evidence="2" id="KW-1185">Reference proteome</keyword>
<evidence type="ECO:0000313" key="2">
    <source>
        <dbReference type="Proteomes" id="UP000323506"/>
    </source>
</evidence>
<dbReference type="EMBL" id="CM017702">
    <property type="protein sequence ID" value="TYG78867.1"/>
    <property type="molecule type" value="Genomic_DNA"/>
</dbReference>
<dbReference type="Proteomes" id="UP000323506">
    <property type="component" value="Chromosome D02"/>
</dbReference>
<dbReference type="PANTHER" id="PTHR34194">
    <property type="entry name" value="F14J8.16 PROTEIN"/>
    <property type="match status" value="1"/>
</dbReference>
<evidence type="ECO:0000313" key="1">
    <source>
        <dbReference type="EMBL" id="TYG78867.1"/>
    </source>
</evidence>
<gene>
    <name evidence="1" type="ORF">ES288_D02G095500v1</name>
</gene>
<protein>
    <submittedName>
        <fullName evidence="1">Uncharacterized protein</fullName>
    </submittedName>
</protein>
<proteinExistence type="predicted"/>
<dbReference type="AlphaFoldDB" id="A0A5D2DAT8"/>
<reference evidence="1 2" key="1">
    <citation type="submission" date="2019-06" db="EMBL/GenBank/DDBJ databases">
        <title>WGS assembly of Gossypium darwinii.</title>
        <authorList>
            <person name="Chen Z.J."/>
            <person name="Sreedasyam A."/>
            <person name="Ando A."/>
            <person name="Song Q."/>
            <person name="De L."/>
            <person name="Hulse-Kemp A."/>
            <person name="Ding M."/>
            <person name="Ye W."/>
            <person name="Kirkbride R."/>
            <person name="Jenkins J."/>
            <person name="Plott C."/>
            <person name="Lovell J."/>
            <person name="Lin Y.-M."/>
            <person name="Vaughn R."/>
            <person name="Liu B."/>
            <person name="Li W."/>
            <person name="Simpson S."/>
            <person name="Scheffler B."/>
            <person name="Saski C."/>
            <person name="Grover C."/>
            <person name="Hu G."/>
            <person name="Conover J."/>
            <person name="Carlson J."/>
            <person name="Shu S."/>
            <person name="Boston L."/>
            <person name="Williams M."/>
            <person name="Peterson D."/>
            <person name="Mcgee K."/>
            <person name="Jones D."/>
            <person name="Wendel J."/>
            <person name="Stelly D."/>
            <person name="Grimwood J."/>
            <person name="Schmutz J."/>
        </authorList>
    </citation>
    <scope>NUCLEOTIDE SEQUENCE [LARGE SCALE GENOMIC DNA]</scope>
    <source>
        <strain evidence="1">1808015.09</strain>
    </source>
</reference>
<dbReference type="PANTHER" id="PTHR34194:SF2">
    <property type="entry name" value="F14J8.16 PROTEIN"/>
    <property type="match status" value="1"/>
</dbReference>
<sequence length="325" mass="38178">MGKVKKVKCYNGGSEMLEDLRFDNLLAEARSESFRVRNIKEINKQFSEIDMEDIDSDYGMFWSSLIDYISVLAHKCDVQPSKKIKRDGKIDESLEKLLGSLDKFEKYPEFIFGTYHTNRHRKYDESCEQPSKEITCDSVVDESLKEFLGSLDKIPEFIHGTYNTNLNRKYYRSCSDLNILTLDDTCEGGYAPFVPSTSLAKEECKDAIRTPSQPQFREKVMALLRTPYDQKEFDNLWREVTYRKPKQGAGNICHRLIKNYSTKTKEKSLLDLHQEVRMKIDEYRSDRRKLLCLLRGFFFWLEKLPSYEDAFPPRLDLVFECLGMR</sequence>